<feature type="region of interest" description="Disordered" evidence="5">
    <location>
        <begin position="288"/>
        <end position="310"/>
    </location>
</feature>
<dbReference type="InterPro" id="IPR050598">
    <property type="entry name" value="AminoAcid_Transporter"/>
</dbReference>
<evidence type="ECO:0000256" key="4">
    <source>
        <dbReference type="ARBA" id="ARBA00023136"/>
    </source>
</evidence>
<evidence type="ECO:0000313" key="7">
    <source>
        <dbReference type="EMBL" id="KAG7286298.1"/>
    </source>
</evidence>
<keyword evidence="2 6" id="KW-0812">Transmembrane</keyword>
<feature type="region of interest" description="Disordered" evidence="5">
    <location>
        <begin position="333"/>
        <end position="378"/>
    </location>
</feature>
<feature type="transmembrane region" description="Helical" evidence="6">
    <location>
        <begin position="122"/>
        <end position="142"/>
    </location>
</feature>
<gene>
    <name evidence="7" type="ORF">NEMBOFW57_008606</name>
</gene>
<feature type="compositionally biased region" description="Gly residues" evidence="5">
    <location>
        <begin position="298"/>
        <end position="310"/>
    </location>
</feature>
<evidence type="ECO:0000313" key="8">
    <source>
        <dbReference type="Proteomes" id="UP001197093"/>
    </source>
</evidence>
<keyword evidence="8" id="KW-1185">Reference proteome</keyword>
<feature type="transmembrane region" description="Helical" evidence="6">
    <location>
        <begin position="154"/>
        <end position="174"/>
    </location>
</feature>
<name>A0AAD4EVY2_9PEZI</name>
<feature type="transmembrane region" description="Helical" evidence="6">
    <location>
        <begin position="211"/>
        <end position="230"/>
    </location>
</feature>
<dbReference type="GO" id="GO:0015179">
    <property type="term" value="F:L-amino acid transmembrane transporter activity"/>
    <property type="evidence" value="ECO:0007669"/>
    <property type="project" value="TreeGrafter"/>
</dbReference>
<feature type="transmembrane region" description="Helical" evidence="6">
    <location>
        <begin position="250"/>
        <end position="272"/>
    </location>
</feature>
<keyword evidence="4 6" id="KW-0472">Membrane</keyword>
<proteinExistence type="predicted"/>
<sequence>MAVNLCYMAVVPAADQKNRALGSVAQQFFENTFGALSSDPAYTSRRVINVFLALSSFGNIVGTTYTAARMKQEIAKQGFIPKAKFFAQNKDVSFGRLLKWLEKFDLRIPFLTPDYHSERTPVGALVLHFFSSLVLILATYNLAPEDAWHVLTGLGAYLITALFGALLAMGILLLHFRGPPATAPVATALHPGSPNQRPIPGTWAELTRGTVVPWASVTAAAIYLVGNVYPVLATWVPPSSTLFGTQTLDWYVVPVTSCCLLAFGSLWFLGFLGRARLRRTEEFRIERQPEFDRDDGAGGKGTGSGGQGDGGGLILIHETVTLSWPSARGDGFGDGFGMEELQGNTNPANSAGYEPPPRGLNDQPPAIDYSRTDFANMA</sequence>
<protein>
    <recommendedName>
        <fullName evidence="9">High-affinity methionine permease</fullName>
    </recommendedName>
</protein>
<evidence type="ECO:0000256" key="1">
    <source>
        <dbReference type="ARBA" id="ARBA00004141"/>
    </source>
</evidence>
<dbReference type="AlphaFoldDB" id="A0AAD4EVY2"/>
<dbReference type="Proteomes" id="UP001197093">
    <property type="component" value="Unassembled WGS sequence"/>
</dbReference>
<evidence type="ECO:0000256" key="3">
    <source>
        <dbReference type="ARBA" id="ARBA00022989"/>
    </source>
</evidence>
<comment type="subcellular location">
    <subcellularLocation>
        <location evidence="1">Membrane</location>
        <topology evidence="1">Multi-pass membrane protein</topology>
    </subcellularLocation>
</comment>
<keyword evidence="3 6" id="KW-1133">Transmembrane helix</keyword>
<comment type="caution">
    <text evidence="7">The sequence shown here is derived from an EMBL/GenBank/DDBJ whole genome shotgun (WGS) entry which is preliminary data.</text>
</comment>
<dbReference type="GO" id="GO:0016020">
    <property type="term" value="C:membrane"/>
    <property type="evidence" value="ECO:0007669"/>
    <property type="project" value="UniProtKB-SubCell"/>
</dbReference>
<evidence type="ECO:0000256" key="5">
    <source>
        <dbReference type="SAM" id="MobiDB-lite"/>
    </source>
</evidence>
<organism evidence="7 8">
    <name type="scientific">Staphylotrichum longicolle</name>
    <dbReference type="NCBI Taxonomy" id="669026"/>
    <lineage>
        <taxon>Eukaryota</taxon>
        <taxon>Fungi</taxon>
        <taxon>Dikarya</taxon>
        <taxon>Ascomycota</taxon>
        <taxon>Pezizomycotina</taxon>
        <taxon>Sordariomycetes</taxon>
        <taxon>Sordariomycetidae</taxon>
        <taxon>Sordariales</taxon>
        <taxon>Chaetomiaceae</taxon>
        <taxon>Staphylotrichum</taxon>
    </lineage>
</organism>
<feature type="compositionally biased region" description="Basic and acidic residues" evidence="5">
    <location>
        <begin position="288"/>
        <end position="297"/>
    </location>
</feature>
<dbReference type="Gene3D" id="1.20.1740.10">
    <property type="entry name" value="Amino acid/polyamine transporter I"/>
    <property type="match status" value="1"/>
</dbReference>
<evidence type="ECO:0000256" key="6">
    <source>
        <dbReference type="SAM" id="Phobius"/>
    </source>
</evidence>
<dbReference type="Pfam" id="PF13520">
    <property type="entry name" value="AA_permease_2"/>
    <property type="match status" value="1"/>
</dbReference>
<dbReference type="PANTHER" id="PTHR11785">
    <property type="entry name" value="AMINO ACID TRANSPORTER"/>
    <property type="match status" value="1"/>
</dbReference>
<evidence type="ECO:0008006" key="9">
    <source>
        <dbReference type="Google" id="ProtNLM"/>
    </source>
</evidence>
<accession>A0AAD4EVY2</accession>
<dbReference type="InterPro" id="IPR002293">
    <property type="entry name" value="AA/rel_permease1"/>
</dbReference>
<dbReference type="EMBL" id="JAHCVI010000004">
    <property type="protein sequence ID" value="KAG7286298.1"/>
    <property type="molecule type" value="Genomic_DNA"/>
</dbReference>
<reference evidence="7" key="1">
    <citation type="submission" date="2023-02" db="EMBL/GenBank/DDBJ databases">
        <authorList>
            <person name="Palmer J.M."/>
        </authorList>
    </citation>
    <scope>NUCLEOTIDE SEQUENCE</scope>
    <source>
        <strain evidence="7">FW57</strain>
    </source>
</reference>
<dbReference type="PANTHER" id="PTHR11785:SF353">
    <property type="entry name" value="METHIONINE TRANSPORTER (EUROFUNG)"/>
    <property type="match status" value="1"/>
</dbReference>
<evidence type="ECO:0000256" key="2">
    <source>
        <dbReference type="ARBA" id="ARBA00022692"/>
    </source>
</evidence>